<reference evidence="14 15" key="1">
    <citation type="submission" date="2023-07" db="EMBL/GenBank/DDBJ databases">
        <authorList>
            <person name="Lian W.-H."/>
        </authorList>
    </citation>
    <scope>NUCLEOTIDE SEQUENCE [LARGE SCALE GENOMIC DNA]</scope>
    <source>
        <strain evidence="14 15">SYSU DXS3180</strain>
    </source>
</reference>
<evidence type="ECO:0000256" key="11">
    <source>
        <dbReference type="HAMAP-Rule" id="MF_00983"/>
    </source>
</evidence>
<dbReference type="SMART" id="SM00490">
    <property type="entry name" value="HELICc"/>
    <property type="match status" value="1"/>
</dbReference>
<dbReference type="Pfam" id="PF17764">
    <property type="entry name" value="PriA_3primeBD"/>
    <property type="match status" value="1"/>
</dbReference>
<dbReference type="RefSeq" id="WP_369328711.1">
    <property type="nucleotide sequence ID" value="NZ_JAULBC010000002.1"/>
</dbReference>
<keyword evidence="10 11" id="KW-0413">Isomerase</keyword>
<feature type="binding site" evidence="11">
    <location>
        <position position="576"/>
    </location>
    <ligand>
        <name>Zn(2+)</name>
        <dbReference type="ChEBI" id="CHEBI:29105"/>
        <label>2</label>
    </ligand>
</feature>
<dbReference type="HAMAP" id="MF_00983">
    <property type="entry name" value="PriA"/>
    <property type="match status" value="1"/>
</dbReference>
<protein>
    <recommendedName>
        <fullName evidence="11">Replication restart protein PriA</fullName>
    </recommendedName>
    <alternativeName>
        <fullName evidence="11">ATP-dependent DNA helicase PriA</fullName>
        <ecNumber evidence="11">5.6.2.4</ecNumber>
    </alternativeName>
    <alternativeName>
        <fullName evidence="11">DNA 3'-5' helicase PriA</fullName>
    </alternativeName>
</protein>
<evidence type="ECO:0000256" key="9">
    <source>
        <dbReference type="ARBA" id="ARBA00023125"/>
    </source>
</evidence>
<dbReference type="InterPro" id="IPR041236">
    <property type="entry name" value="PriA_C"/>
</dbReference>
<keyword evidence="1 11" id="KW-0639">Primosome</keyword>
<dbReference type="Gene3D" id="3.40.1440.60">
    <property type="entry name" value="PriA, 3(prime) DNA-binding domain"/>
    <property type="match status" value="1"/>
</dbReference>
<evidence type="ECO:0000256" key="10">
    <source>
        <dbReference type="ARBA" id="ARBA00023235"/>
    </source>
</evidence>
<keyword evidence="8 11" id="KW-0067">ATP-binding</keyword>
<keyword evidence="4 11" id="KW-0547">Nucleotide-binding</keyword>
<proteinExistence type="inferred from homology"/>
<evidence type="ECO:0000256" key="7">
    <source>
        <dbReference type="ARBA" id="ARBA00022833"/>
    </source>
</evidence>
<dbReference type="Pfam" id="PF00271">
    <property type="entry name" value="Helicase_C"/>
    <property type="match status" value="1"/>
</dbReference>
<comment type="similarity">
    <text evidence="11">Belongs to the helicase family. PriA subfamily.</text>
</comment>
<evidence type="ECO:0000256" key="6">
    <source>
        <dbReference type="ARBA" id="ARBA00022806"/>
    </source>
</evidence>
<evidence type="ECO:0000256" key="3">
    <source>
        <dbReference type="ARBA" id="ARBA00022723"/>
    </source>
</evidence>
<dbReference type="PANTHER" id="PTHR30580:SF0">
    <property type="entry name" value="PRIMOSOMAL PROTEIN N"/>
    <property type="match status" value="1"/>
</dbReference>
<dbReference type="Pfam" id="PF00270">
    <property type="entry name" value="DEAD"/>
    <property type="match status" value="1"/>
</dbReference>
<keyword evidence="15" id="KW-1185">Reference proteome</keyword>
<feature type="binding site" evidence="11">
    <location>
        <position position="607"/>
    </location>
    <ligand>
        <name>Zn(2+)</name>
        <dbReference type="ChEBI" id="CHEBI:29105"/>
        <label>1</label>
    </ligand>
</feature>
<dbReference type="InterPro" id="IPR005259">
    <property type="entry name" value="PriA"/>
</dbReference>
<comment type="catalytic activity">
    <reaction evidence="11">
        <text>ATP + H2O = ADP + phosphate + H(+)</text>
        <dbReference type="Rhea" id="RHEA:13065"/>
        <dbReference type="ChEBI" id="CHEBI:15377"/>
        <dbReference type="ChEBI" id="CHEBI:15378"/>
        <dbReference type="ChEBI" id="CHEBI:30616"/>
        <dbReference type="ChEBI" id="CHEBI:43474"/>
        <dbReference type="ChEBI" id="CHEBI:456216"/>
        <dbReference type="EC" id="5.6.2.4"/>
    </reaction>
</comment>
<dbReference type="SMART" id="SM00487">
    <property type="entry name" value="DEXDc"/>
    <property type="match status" value="1"/>
</dbReference>
<dbReference type="InterPro" id="IPR042115">
    <property type="entry name" value="PriA_3primeBD_sf"/>
</dbReference>
<feature type="domain" description="Helicase C-terminal" evidence="13">
    <location>
        <begin position="602"/>
        <end position="757"/>
    </location>
</feature>
<feature type="binding site" evidence="11">
    <location>
        <position position="594"/>
    </location>
    <ligand>
        <name>Zn(2+)</name>
        <dbReference type="ChEBI" id="CHEBI:29105"/>
        <label>2</label>
    </ligand>
</feature>
<keyword evidence="9 11" id="KW-0238">DNA-binding</keyword>
<keyword evidence="7 11" id="KW-0862">Zinc</keyword>
<dbReference type="InterPro" id="IPR014001">
    <property type="entry name" value="Helicase_ATP-bd"/>
</dbReference>
<dbReference type="Gene3D" id="3.40.50.300">
    <property type="entry name" value="P-loop containing nucleotide triphosphate hydrolases"/>
    <property type="match status" value="2"/>
</dbReference>
<dbReference type="CDD" id="cd17929">
    <property type="entry name" value="DEXHc_priA"/>
    <property type="match status" value="1"/>
</dbReference>
<dbReference type="InterPro" id="IPR011545">
    <property type="entry name" value="DEAD/DEAH_box_helicase_dom"/>
</dbReference>
<keyword evidence="2 11" id="KW-0235">DNA replication</keyword>
<dbReference type="InterPro" id="IPR027417">
    <property type="entry name" value="P-loop_NTPase"/>
</dbReference>
<evidence type="ECO:0000256" key="2">
    <source>
        <dbReference type="ARBA" id="ARBA00022705"/>
    </source>
</evidence>
<dbReference type="PROSITE" id="PS51192">
    <property type="entry name" value="HELICASE_ATP_BIND_1"/>
    <property type="match status" value="1"/>
</dbReference>
<dbReference type="InterPro" id="IPR041222">
    <property type="entry name" value="PriA_3primeBD"/>
</dbReference>
<dbReference type="CDD" id="cd18804">
    <property type="entry name" value="SF2_C_priA"/>
    <property type="match status" value="1"/>
</dbReference>
<keyword evidence="6 11" id="KW-0347">Helicase</keyword>
<organism evidence="14 15">
    <name type="scientific">Danxiaibacter flavus</name>
    <dbReference type="NCBI Taxonomy" id="3049108"/>
    <lineage>
        <taxon>Bacteria</taxon>
        <taxon>Pseudomonadati</taxon>
        <taxon>Bacteroidota</taxon>
        <taxon>Chitinophagia</taxon>
        <taxon>Chitinophagales</taxon>
        <taxon>Chitinophagaceae</taxon>
        <taxon>Danxiaibacter</taxon>
    </lineage>
</organism>
<feature type="binding site" evidence="11">
    <location>
        <position position="570"/>
    </location>
    <ligand>
        <name>Zn(2+)</name>
        <dbReference type="ChEBI" id="CHEBI:29105"/>
        <label>1</label>
    </ligand>
</feature>
<evidence type="ECO:0000256" key="1">
    <source>
        <dbReference type="ARBA" id="ARBA00022515"/>
    </source>
</evidence>
<keyword evidence="3 11" id="KW-0479">Metal-binding</keyword>
<dbReference type="Pfam" id="PF18319">
    <property type="entry name" value="Zn_ribbon_PriA"/>
    <property type="match status" value="1"/>
</dbReference>
<comment type="cofactor">
    <cofactor evidence="11">
        <name>Zn(2+)</name>
        <dbReference type="ChEBI" id="CHEBI:29105"/>
    </cofactor>
    <text evidence="11">Binds 2 zinc ions per subunit.</text>
</comment>
<comment type="caution">
    <text evidence="14">The sequence shown here is derived from an EMBL/GenBank/DDBJ whole genome shotgun (WGS) entry which is preliminary data.</text>
</comment>
<dbReference type="InterPro" id="IPR001650">
    <property type="entry name" value="Helicase_C-like"/>
</dbReference>
<feature type="binding site" evidence="11">
    <location>
        <position position="610"/>
    </location>
    <ligand>
        <name>Zn(2+)</name>
        <dbReference type="ChEBI" id="CHEBI:29105"/>
        <label>1</label>
    </ligand>
</feature>
<evidence type="ECO:0000259" key="13">
    <source>
        <dbReference type="PROSITE" id="PS51194"/>
    </source>
</evidence>
<dbReference type="PANTHER" id="PTHR30580">
    <property type="entry name" value="PRIMOSOMAL PROTEIN N"/>
    <property type="match status" value="1"/>
</dbReference>
<sequence length="861" mass="98515">MRPQSKPTAACNSASFTWQTAYIAASMDQQATLYDSPETEYLQKKQERWLYAEIIIPLALPVNYTWSISTNFQEKIQPGIRVEVELRNKKYAGIVKKIFPEKPAAFTPKPILNILDNEPLVFADQLALWEWMAHYYMCTEGEVMQAAIPSNLKLSSETIVIWNDEHDEDFADLDNDEYVVAEALTIKKELKLSEIQQLLDASHVYPVIKRLIEKQVCYVWEELKEKYKEKKETYIILHPSFHNEDMLAELLNNWSKAPKQLALLLSYLHLLKTEGEVTQTELLKKSNATPAQLKALVEKNILIAERRSAERIKSLPKDVTIDLTLSPAQEEALQKITTSFVDKPVCLLHGVTASGKTQVYIQLIEQYIKKGKQVLYMLPEIALTAQIIRRIQKHFGGNIAIYHSKFNPNERVELWNKVKKGEIKIVLGARSSLFLPFSSLGLVIVDEEHDASYKQQDPAPRYHARDAAVYYASLFNAKVLLGSATPSIESYFNARNNKYGLVQLNERYGNVELPSIELVDAKTVVTPQKGKLMLSPQLKAAIQASLDQKKQVIVFQNRRGYSPYQICGVCGWIPQCQHCDVTLTYHKAKNKLTCHYCGTAYPVIQTCAACGSHNFIQKNFGTEKLEELFTEEFPGARIARMDYDSVKGKHDHDNLIKMFEQQRIDVLVGTQMVVKGLDFEHVNLVGIVDADGILNFADFRVNERAFQLMEQVSGRAGRKDGLGKVLIQVSNTQHPVLQFVQHHNYDELFQYEIENRKLFFYPPFSRLIQLVFKHKEKHIAEEAAYLMLNGLKTNFSNYLNGPAEPVVNRIRNKYLWEILIKLPRDAKLIKQCKMEIQQQTAIIQSTKLYKSVVIVPDVDPV</sequence>
<feature type="domain" description="Helicase ATP-binding" evidence="12">
    <location>
        <begin position="337"/>
        <end position="504"/>
    </location>
</feature>
<evidence type="ECO:0000256" key="5">
    <source>
        <dbReference type="ARBA" id="ARBA00022801"/>
    </source>
</evidence>
<evidence type="ECO:0000313" key="15">
    <source>
        <dbReference type="Proteomes" id="UP001560573"/>
    </source>
</evidence>
<dbReference type="NCBIfam" id="TIGR00595">
    <property type="entry name" value="priA"/>
    <property type="match status" value="1"/>
</dbReference>
<dbReference type="Proteomes" id="UP001560573">
    <property type="component" value="Unassembled WGS sequence"/>
</dbReference>
<evidence type="ECO:0000256" key="4">
    <source>
        <dbReference type="ARBA" id="ARBA00022741"/>
    </source>
</evidence>
<feature type="binding site" evidence="11">
    <location>
        <position position="579"/>
    </location>
    <ligand>
        <name>Zn(2+)</name>
        <dbReference type="ChEBI" id="CHEBI:29105"/>
        <label>2</label>
    </ligand>
</feature>
<gene>
    <name evidence="11 14" type="primary">priA</name>
    <name evidence="14" type="ORF">QTN47_07360</name>
</gene>
<accession>A0ABV3ZBR6</accession>
<feature type="binding site" evidence="11">
    <location>
        <position position="567"/>
    </location>
    <ligand>
        <name>Zn(2+)</name>
        <dbReference type="ChEBI" id="CHEBI:29105"/>
        <label>1</label>
    </ligand>
</feature>
<dbReference type="EMBL" id="JAULBC010000002">
    <property type="protein sequence ID" value="MEX6687307.1"/>
    <property type="molecule type" value="Genomic_DNA"/>
</dbReference>
<evidence type="ECO:0000259" key="12">
    <source>
        <dbReference type="PROSITE" id="PS51192"/>
    </source>
</evidence>
<evidence type="ECO:0000313" key="14">
    <source>
        <dbReference type="EMBL" id="MEX6687307.1"/>
    </source>
</evidence>
<comment type="catalytic activity">
    <reaction evidence="11">
        <text>Couples ATP hydrolysis with the unwinding of duplex DNA by translocating in the 3'-5' direction.</text>
        <dbReference type="EC" id="5.6.2.4"/>
    </reaction>
</comment>
<dbReference type="Pfam" id="PF18074">
    <property type="entry name" value="PriA_C"/>
    <property type="match status" value="1"/>
</dbReference>
<feature type="binding site" evidence="11">
    <location>
        <position position="597"/>
    </location>
    <ligand>
        <name>Zn(2+)</name>
        <dbReference type="ChEBI" id="CHEBI:29105"/>
        <label>2</label>
    </ligand>
</feature>
<dbReference type="EC" id="5.6.2.4" evidence="11"/>
<comment type="subunit">
    <text evidence="11">Component of the replication restart primosome.</text>
</comment>
<keyword evidence="5 11" id="KW-0378">Hydrolase</keyword>
<dbReference type="SUPFAM" id="SSF52540">
    <property type="entry name" value="P-loop containing nucleoside triphosphate hydrolases"/>
    <property type="match status" value="2"/>
</dbReference>
<dbReference type="InterPro" id="IPR040498">
    <property type="entry name" value="PriA_CRR"/>
</dbReference>
<comment type="function">
    <text evidence="11">Initiates the restart of stalled replication forks, which reloads the replicative helicase on sites other than the origin of replication. Recognizes and binds to abandoned replication forks and remodels them to uncover a helicase loading site. Promotes assembly of the primosome at these replication forks.</text>
</comment>
<name>A0ABV3ZBR6_9BACT</name>
<dbReference type="PROSITE" id="PS51194">
    <property type="entry name" value="HELICASE_CTER"/>
    <property type="match status" value="1"/>
</dbReference>
<evidence type="ECO:0000256" key="8">
    <source>
        <dbReference type="ARBA" id="ARBA00022840"/>
    </source>
</evidence>